<evidence type="ECO:0000256" key="1">
    <source>
        <dbReference type="SAM" id="MobiDB-lite"/>
    </source>
</evidence>
<dbReference type="Proteomes" id="UP001054945">
    <property type="component" value="Unassembled WGS sequence"/>
</dbReference>
<dbReference type="AlphaFoldDB" id="A0AAV4Y8I4"/>
<proteinExistence type="predicted"/>
<comment type="caution">
    <text evidence="2">The sequence shown here is derived from an EMBL/GenBank/DDBJ whole genome shotgun (WGS) entry which is preliminary data.</text>
</comment>
<sequence>MPVSPDMIHDEGRRPSLVAAQKRDKSTEKSVSPGPVLTIPILHVEEVHIQNSSPSNPEITPSDEINICLDKFQKMGIHQHNIVSIIPLTIQQRKTWSNPKSFGQR</sequence>
<name>A0AAV4Y8I4_CAEEX</name>
<reference evidence="2 3" key="1">
    <citation type="submission" date="2021-06" db="EMBL/GenBank/DDBJ databases">
        <title>Caerostris extrusa draft genome.</title>
        <authorList>
            <person name="Kono N."/>
            <person name="Arakawa K."/>
        </authorList>
    </citation>
    <scope>NUCLEOTIDE SEQUENCE [LARGE SCALE GENOMIC DNA]</scope>
</reference>
<evidence type="ECO:0000313" key="3">
    <source>
        <dbReference type="Proteomes" id="UP001054945"/>
    </source>
</evidence>
<gene>
    <name evidence="2" type="ORF">CEXT_786931</name>
</gene>
<dbReference type="EMBL" id="BPLR01018996">
    <property type="protein sequence ID" value="GIZ03781.1"/>
    <property type="molecule type" value="Genomic_DNA"/>
</dbReference>
<protein>
    <submittedName>
        <fullName evidence="2">Uncharacterized protein</fullName>
    </submittedName>
</protein>
<keyword evidence="3" id="KW-1185">Reference proteome</keyword>
<evidence type="ECO:0000313" key="2">
    <source>
        <dbReference type="EMBL" id="GIZ03781.1"/>
    </source>
</evidence>
<accession>A0AAV4Y8I4</accession>
<feature type="region of interest" description="Disordered" evidence="1">
    <location>
        <begin position="1"/>
        <end position="34"/>
    </location>
</feature>
<organism evidence="2 3">
    <name type="scientific">Caerostris extrusa</name>
    <name type="common">Bark spider</name>
    <name type="synonym">Caerostris bankana</name>
    <dbReference type="NCBI Taxonomy" id="172846"/>
    <lineage>
        <taxon>Eukaryota</taxon>
        <taxon>Metazoa</taxon>
        <taxon>Ecdysozoa</taxon>
        <taxon>Arthropoda</taxon>
        <taxon>Chelicerata</taxon>
        <taxon>Arachnida</taxon>
        <taxon>Araneae</taxon>
        <taxon>Araneomorphae</taxon>
        <taxon>Entelegynae</taxon>
        <taxon>Araneoidea</taxon>
        <taxon>Araneidae</taxon>
        <taxon>Caerostris</taxon>
    </lineage>
</organism>